<evidence type="ECO:0000259" key="3">
    <source>
        <dbReference type="Pfam" id="PF17791"/>
    </source>
</evidence>
<dbReference type="Ensembl" id="ENSSPAT00000006721.1">
    <property type="protein sequence ID" value="ENSSPAP00000006584.1"/>
    <property type="gene ID" value="ENSSPAG00000005067.1"/>
</dbReference>
<proteinExistence type="predicted"/>
<dbReference type="Gene3D" id="2.60.40.1940">
    <property type="match status" value="1"/>
</dbReference>
<feature type="signal peptide" evidence="1">
    <location>
        <begin position="1"/>
        <end position="29"/>
    </location>
</feature>
<dbReference type="PANTHER" id="PTHR11412:SF81">
    <property type="entry name" value="COMPLEMENT C3"/>
    <property type="match status" value="1"/>
</dbReference>
<dbReference type="InterPro" id="IPR041425">
    <property type="entry name" value="C3/4/5_MG1"/>
</dbReference>
<reference evidence="4" key="1">
    <citation type="submission" date="2023-09" db="UniProtKB">
        <authorList>
            <consortium name="Ensembl"/>
        </authorList>
    </citation>
    <scope>IDENTIFICATION</scope>
</reference>
<dbReference type="Pfam" id="PF17790">
    <property type="entry name" value="MG1"/>
    <property type="match status" value="1"/>
</dbReference>
<accession>A0A3B4ZJX6</accession>
<evidence type="ECO:0008006" key="5">
    <source>
        <dbReference type="Google" id="ProtNLM"/>
    </source>
</evidence>
<name>A0A3B4ZJX6_9TELE</name>
<evidence type="ECO:0000313" key="4">
    <source>
        <dbReference type="Ensembl" id="ENSSPAP00000006584.1"/>
    </source>
</evidence>
<protein>
    <recommendedName>
        <fullName evidence="5">Macroglobulin domain-containing protein</fullName>
    </recommendedName>
</protein>
<dbReference type="PANTHER" id="PTHR11412">
    <property type="entry name" value="MACROGLOBULIN / COMPLEMENT"/>
    <property type="match status" value="1"/>
</dbReference>
<dbReference type="InterPro" id="IPR041555">
    <property type="entry name" value="MG3"/>
</dbReference>
<organism evidence="4">
    <name type="scientific">Stegastes partitus</name>
    <name type="common">bicolor damselfish</name>
    <dbReference type="NCBI Taxonomy" id="144197"/>
    <lineage>
        <taxon>Eukaryota</taxon>
        <taxon>Metazoa</taxon>
        <taxon>Chordata</taxon>
        <taxon>Craniata</taxon>
        <taxon>Vertebrata</taxon>
        <taxon>Euteleostomi</taxon>
        <taxon>Actinopterygii</taxon>
        <taxon>Neopterygii</taxon>
        <taxon>Teleostei</taxon>
        <taxon>Neoteleostei</taxon>
        <taxon>Acanthomorphata</taxon>
        <taxon>Ovalentaria</taxon>
        <taxon>Pomacentridae</taxon>
        <taxon>Stegastes</taxon>
    </lineage>
</organism>
<keyword evidence="1" id="KW-0732">Signal</keyword>
<feature type="domain" description="Macroglobulin" evidence="3">
    <location>
        <begin position="192"/>
        <end position="271"/>
    </location>
</feature>
<dbReference type="GeneTree" id="ENSGT00940000154063"/>
<dbReference type="Gene3D" id="2.60.40.1930">
    <property type="match status" value="2"/>
</dbReference>
<dbReference type="AlphaFoldDB" id="A0A3B4ZJX6"/>
<dbReference type="STRING" id="144197.ENSSPAP00000006584"/>
<feature type="domain" description="Complement C3/4/5 macroglobulin" evidence="2">
    <location>
        <begin position="58"/>
        <end position="96"/>
    </location>
</feature>
<feature type="chain" id="PRO_5017469963" description="Macroglobulin domain-containing protein" evidence="1">
    <location>
        <begin position="30"/>
        <end position="305"/>
    </location>
</feature>
<evidence type="ECO:0000259" key="2">
    <source>
        <dbReference type="Pfam" id="PF17790"/>
    </source>
</evidence>
<dbReference type="Pfam" id="PF17791">
    <property type="entry name" value="MG3"/>
    <property type="match status" value="1"/>
</dbReference>
<sequence length="305" mass="34433">MGSGRRMDQTQLWLLASLAFFSVISHTRGSPLILKICKQEKKQTNVSSSSIPTDGVSSYWVQIPPAGFSRDPSMRQYVYLQAYFPDVRLEKVVLVSFHSGYMFIQTDKTLYTPSSRVHFRVFGLMPRLEPVDRDAETRADAFINIEFVLISICVCVCAPVCLSIRSIGLWKVVTRFHNKPQMNFSAKFEIKEYVLPSFEVKLRHGAPSTTCTIPSSPSTSQYLFGEEVDGSAYGVFGVMYQGQKRSFPSSLQRVQIVKGKGEVTLKREHIIQTFENILELVGRSIYVAVSVLTDSGKRQREEVCV</sequence>
<evidence type="ECO:0000256" key="1">
    <source>
        <dbReference type="SAM" id="SignalP"/>
    </source>
</evidence>
<dbReference type="InterPro" id="IPR050473">
    <property type="entry name" value="A2M/Complement_sys"/>
</dbReference>